<feature type="domain" description="G-protein coupled receptors family 3 profile" evidence="14">
    <location>
        <begin position="623"/>
        <end position="878"/>
    </location>
</feature>
<dbReference type="InterPro" id="IPR038550">
    <property type="entry name" value="GPCR_3_9-Cys_sf"/>
</dbReference>
<comment type="caution">
    <text evidence="15">The sequence shown here is derived from an EMBL/GenBank/DDBJ whole genome shotgun (WGS) entry which is preliminary data.</text>
</comment>
<dbReference type="SUPFAM" id="SSF53822">
    <property type="entry name" value="Periplasmic binding protein-like I"/>
    <property type="match status" value="1"/>
</dbReference>
<feature type="transmembrane region" description="Helical" evidence="12">
    <location>
        <begin position="777"/>
        <end position="800"/>
    </location>
</feature>
<evidence type="ECO:0000256" key="9">
    <source>
        <dbReference type="ARBA" id="ARBA00023180"/>
    </source>
</evidence>
<dbReference type="GO" id="GO:0004930">
    <property type="term" value="F:G protein-coupled receptor activity"/>
    <property type="evidence" value="ECO:0007669"/>
    <property type="project" value="UniProtKB-KW"/>
</dbReference>
<dbReference type="InterPro" id="IPR000337">
    <property type="entry name" value="GPCR_3"/>
</dbReference>
<dbReference type="PRINTS" id="PR00248">
    <property type="entry name" value="GPCRMGR"/>
</dbReference>
<feature type="transmembrane region" description="Helical" evidence="12">
    <location>
        <begin position="625"/>
        <end position="646"/>
    </location>
</feature>
<dbReference type="InterPro" id="IPR050726">
    <property type="entry name" value="mGluR"/>
</dbReference>
<keyword evidence="10" id="KW-0807">Transducer</keyword>
<dbReference type="Proteomes" id="UP000275408">
    <property type="component" value="Unassembled WGS sequence"/>
</dbReference>
<feature type="region of interest" description="Disordered" evidence="11">
    <location>
        <begin position="344"/>
        <end position="400"/>
    </location>
</feature>
<evidence type="ECO:0000256" key="3">
    <source>
        <dbReference type="ARBA" id="ARBA00022692"/>
    </source>
</evidence>
<accession>A0A3M6U3Y2</accession>
<dbReference type="Pfam" id="PF00003">
    <property type="entry name" value="7tm_3"/>
    <property type="match status" value="1"/>
</dbReference>
<dbReference type="AlphaFoldDB" id="A0A3M6U3Y2"/>
<keyword evidence="8" id="KW-0675">Receptor</keyword>
<evidence type="ECO:0000256" key="13">
    <source>
        <dbReference type="SAM" id="SignalP"/>
    </source>
</evidence>
<dbReference type="Pfam" id="PF07562">
    <property type="entry name" value="NCD3G"/>
    <property type="match status" value="1"/>
</dbReference>
<dbReference type="STRING" id="46731.A0A3M6U3Y2"/>
<sequence>MEGFHTSVVFIVLWFCCSLCINFTCANRDMKKPSGLIVAGLVPVHQRETGDSCVKPNLRGILTVEAILFAVDEINKKKIVSLNQSLGYDIRDTCPRADKAAMDLVVNSHRPKDQFLAAAVGDLPQKRDDTDVFYRALMILFSGQTPHMSCIASTYRVERKPDLISRAEFIFHAIARDRSNLRAIVHLAARLNWTYVGVVYNDSPVGKYTADLLEQEALDKFVCIGKKYSLASNASGTQVKTFISSLKAEKNFSVVVMLTSKDLFKSIIDEAFKQKINDLTWIGTDSSWDNAAKFSIENTAAQGMFRVGASAVIGKFKAHLQQLMSNPGRNAWIMDIVSLGPASPEPATKPIVKTTTSPPTQPPAVTTPPKSNSSNSTKNSTEPPSTVPPAPSTSAPTTTIPSVVPTAVHLNKTSLEQLVTELKSMAYSATCTIDSIFAVAHALSAREKCKTNCPEKHDFHKFIQNVNFTSLSGQRIRFDRQRNLKDVEYKIEILQKTGNGSAMSARDQTYLKLNSVGTWKQSGTENPELTLRSLTEIQWNTKETSVPKSICHDPCKPGKYKALKKTRGESECCWHCLPCAENSISTEDDSVKCIPCLPGSTANAAKTECITHFEDYVYWSDAGSLVMLFIMVAGMCFSIYVAVVLFKNRGTPVMRRARNAMLVLLPFVIILFLIPVPLLSKPSASSCEGYRGFFIIALGIPLAALIARSIFVDNRYYDPEGQIKESWGQCICTPRILFAIATVLIHIGVTIVIAFFLPNEILRHPTDDPFTVYIECSIHEGFGFLVVIFYIMAVATVYSIMSMSEEISPENDMEVRWTSLCMFNWYVICFLYVTINYGVNGKGKIFGLAFVDFLFAVNILGCIYLPKWYVILFQPEKNQADVSPWTMYVKTQEKVSVRLTEEDSPVLPKRNLLASTANDSTKGHNDVDVDNNESRGLIYDTKDTDV</sequence>
<dbReference type="FunFam" id="2.10.50.30:FF:000004">
    <property type="entry name" value="Taste receptor type 1 member 3-like protein"/>
    <property type="match status" value="1"/>
</dbReference>
<feature type="transmembrane region" description="Helical" evidence="12">
    <location>
        <begin position="845"/>
        <end position="865"/>
    </location>
</feature>
<keyword evidence="7 12" id="KW-0472">Membrane</keyword>
<feature type="compositionally biased region" description="Low complexity" evidence="11">
    <location>
        <begin position="367"/>
        <end position="384"/>
    </location>
</feature>
<evidence type="ECO:0000256" key="10">
    <source>
        <dbReference type="ARBA" id="ARBA00023224"/>
    </source>
</evidence>
<dbReference type="GO" id="GO:0005886">
    <property type="term" value="C:plasma membrane"/>
    <property type="evidence" value="ECO:0007669"/>
    <property type="project" value="UniProtKB-SubCell"/>
</dbReference>
<keyword evidence="5 12" id="KW-1133">Transmembrane helix</keyword>
<evidence type="ECO:0000256" key="1">
    <source>
        <dbReference type="ARBA" id="ARBA00004651"/>
    </source>
</evidence>
<organism evidence="15 16">
    <name type="scientific">Pocillopora damicornis</name>
    <name type="common">Cauliflower coral</name>
    <name type="synonym">Millepora damicornis</name>
    <dbReference type="NCBI Taxonomy" id="46731"/>
    <lineage>
        <taxon>Eukaryota</taxon>
        <taxon>Metazoa</taxon>
        <taxon>Cnidaria</taxon>
        <taxon>Anthozoa</taxon>
        <taxon>Hexacorallia</taxon>
        <taxon>Scleractinia</taxon>
        <taxon>Astrocoeniina</taxon>
        <taxon>Pocilloporidae</taxon>
        <taxon>Pocillopora</taxon>
    </lineage>
</organism>
<evidence type="ECO:0000259" key="14">
    <source>
        <dbReference type="PROSITE" id="PS50259"/>
    </source>
</evidence>
<dbReference type="PANTHER" id="PTHR24060">
    <property type="entry name" value="METABOTROPIC GLUTAMATE RECEPTOR"/>
    <property type="match status" value="1"/>
</dbReference>
<dbReference type="OrthoDB" id="5986013at2759"/>
<evidence type="ECO:0000313" key="16">
    <source>
        <dbReference type="Proteomes" id="UP000275408"/>
    </source>
</evidence>
<evidence type="ECO:0000256" key="4">
    <source>
        <dbReference type="ARBA" id="ARBA00022729"/>
    </source>
</evidence>
<reference evidence="15 16" key="1">
    <citation type="journal article" date="2018" name="Sci. Rep.">
        <title>Comparative analysis of the Pocillopora damicornis genome highlights role of immune system in coral evolution.</title>
        <authorList>
            <person name="Cunning R."/>
            <person name="Bay R.A."/>
            <person name="Gillette P."/>
            <person name="Baker A.C."/>
            <person name="Traylor-Knowles N."/>
        </authorList>
    </citation>
    <scope>NUCLEOTIDE SEQUENCE [LARGE SCALE GENOMIC DNA]</scope>
    <source>
        <strain evidence="15">RSMAS</strain>
        <tissue evidence="15">Whole animal</tissue>
    </source>
</reference>
<evidence type="ECO:0000256" key="8">
    <source>
        <dbReference type="ARBA" id="ARBA00023170"/>
    </source>
</evidence>
<evidence type="ECO:0000313" key="15">
    <source>
        <dbReference type="EMBL" id="RMX48234.1"/>
    </source>
</evidence>
<evidence type="ECO:0000256" key="2">
    <source>
        <dbReference type="ARBA" id="ARBA00022475"/>
    </source>
</evidence>
<protein>
    <recommendedName>
        <fullName evidence="14">G-protein coupled receptors family 3 profile domain-containing protein</fullName>
    </recommendedName>
</protein>
<feature type="transmembrane region" description="Helical" evidence="12">
    <location>
        <begin position="690"/>
        <end position="711"/>
    </location>
</feature>
<feature type="chain" id="PRO_5018147539" description="G-protein coupled receptors family 3 profile domain-containing protein" evidence="13">
    <location>
        <begin position="27"/>
        <end position="946"/>
    </location>
</feature>
<dbReference type="InterPro" id="IPR011500">
    <property type="entry name" value="GPCR_3_9-Cys_dom"/>
</dbReference>
<feature type="transmembrane region" description="Helical" evidence="12">
    <location>
        <begin position="732"/>
        <end position="757"/>
    </location>
</feature>
<keyword evidence="9" id="KW-0325">Glycoprotein</keyword>
<feature type="transmembrane region" description="Helical" evidence="12">
    <location>
        <begin position="820"/>
        <end position="839"/>
    </location>
</feature>
<dbReference type="InterPro" id="IPR017978">
    <property type="entry name" value="GPCR_3_C"/>
</dbReference>
<evidence type="ECO:0000256" key="5">
    <source>
        <dbReference type="ARBA" id="ARBA00022989"/>
    </source>
</evidence>
<dbReference type="PROSITE" id="PS50259">
    <property type="entry name" value="G_PROTEIN_RECEP_F3_4"/>
    <property type="match status" value="1"/>
</dbReference>
<keyword evidence="16" id="KW-1185">Reference proteome</keyword>
<gene>
    <name evidence="15" type="ORF">pdam_00005404</name>
</gene>
<keyword evidence="2" id="KW-1003">Cell membrane</keyword>
<dbReference type="EMBL" id="RCHS01002303">
    <property type="protein sequence ID" value="RMX48234.1"/>
    <property type="molecule type" value="Genomic_DNA"/>
</dbReference>
<name>A0A3M6U3Y2_POCDA</name>
<dbReference type="Gene3D" id="2.10.50.30">
    <property type="entry name" value="GPCR, family 3, nine cysteines domain"/>
    <property type="match status" value="1"/>
</dbReference>
<keyword evidence="4 13" id="KW-0732">Signal</keyword>
<evidence type="ECO:0000256" key="7">
    <source>
        <dbReference type="ARBA" id="ARBA00023136"/>
    </source>
</evidence>
<feature type="signal peptide" evidence="13">
    <location>
        <begin position="1"/>
        <end position="26"/>
    </location>
</feature>
<keyword evidence="3 12" id="KW-0812">Transmembrane</keyword>
<evidence type="ECO:0000256" key="11">
    <source>
        <dbReference type="SAM" id="MobiDB-lite"/>
    </source>
</evidence>
<evidence type="ECO:0000256" key="6">
    <source>
        <dbReference type="ARBA" id="ARBA00023040"/>
    </source>
</evidence>
<dbReference type="InterPro" id="IPR028082">
    <property type="entry name" value="Peripla_BP_I"/>
</dbReference>
<evidence type="ECO:0000256" key="12">
    <source>
        <dbReference type="SAM" id="Phobius"/>
    </source>
</evidence>
<dbReference type="Pfam" id="PF01094">
    <property type="entry name" value="ANF_receptor"/>
    <property type="match status" value="1"/>
</dbReference>
<feature type="transmembrane region" description="Helical" evidence="12">
    <location>
        <begin position="658"/>
        <end position="678"/>
    </location>
</feature>
<dbReference type="Gene3D" id="3.40.50.2300">
    <property type="match status" value="2"/>
</dbReference>
<keyword evidence="6" id="KW-0297">G-protein coupled receptor</keyword>
<proteinExistence type="predicted"/>
<comment type="subcellular location">
    <subcellularLocation>
        <location evidence="1">Cell membrane</location>
        <topology evidence="1">Multi-pass membrane protein</topology>
    </subcellularLocation>
</comment>
<dbReference type="InterPro" id="IPR001828">
    <property type="entry name" value="ANF_lig-bd_rcpt"/>
</dbReference>